<dbReference type="Proteomes" id="UP000682713">
    <property type="component" value="Unassembled WGS sequence"/>
</dbReference>
<dbReference type="InterPro" id="IPR029033">
    <property type="entry name" value="His_PPase_superfam"/>
</dbReference>
<dbReference type="EMBL" id="JAGYPJ010000001">
    <property type="protein sequence ID" value="MBS4200772.1"/>
    <property type="molecule type" value="Genomic_DNA"/>
</dbReference>
<dbReference type="InterPro" id="IPR050275">
    <property type="entry name" value="PGM_Phosphatase"/>
</dbReference>
<evidence type="ECO:0000313" key="1">
    <source>
        <dbReference type="EMBL" id="MBS4200772.1"/>
    </source>
</evidence>
<organism evidence="1 2">
    <name type="scientific">Lederbergia citrisecunda</name>
    <dbReference type="NCBI Taxonomy" id="2833583"/>
    <lineage>
        <taxon>Bacteria</taxon>
        <taxon>Bacillati</taxon>
        <taxon>Bacillota</taxon>
        <taxon>Bacilli</taxon>
        <taxon>Bacillales</taxon>
        <taxon>Bacillaceae</taxon>
        <taxon>Lederbergia</taxon>
    </lineage>
</organism>
<sequence length="191" mass="21833">MELIFIRHGQGEHTLDIPVSLQLNDPSLTQKGVEQARLLRSDLPLSKEDIIIISPIRRTLETALIWSENVPCRKIITPLVSPRMFPILPNATTLPCDKILDINLIKSEYPNVEIDMTSPVELWSEGINTMPESGFIEITKKFISRCREFNKEKIYIVSHDGTINSYRQLISGQTLTRNDFLHDAGWFKISC</sequence>
<keyword evidence="2" id="KW-1185">Reference proteome</keyword>
<dbReference type="RefSeq" id="WP_213111312.1">
    <property type="nucleotide sequence ID" value="NZ_JAGYPJ010000001.1"/>
</dbReference>
<accession>A0A942TQ03</accession>
<proteinExistence type="predicted"/>
<dbReference type="SMART" id="SM00855">
    <property type="entry name" value="PGAM"/>
    <property type="match status" value="1"/>
</dbReference>
<protein>
    <submittedName>
        <fullName evidence="1">Histidine phosphatase family protein</fullName>
    </submittedName>
</protein>
<dbReference type="GO" id="GO:0016791">
    <property type="term" value="F:phosphatase activity"/>
    <property type="evidence" value="ECO:0007669"/>
    <property type="project" value="TreeGrafter"/>
</dbReference>
<dbReference type="AlphaFoldDB" id="A0A942TQ03"/>
<dbReference type="Gene3D" id="3.40.50.1240">
    <property type="entry name" value="Phosphoglycerate mutase-like"/>
    <property type="match status" value="1"/>
</dbReference>
<evidence type="ECO:0000313" key="2">
    <source>
        <dbReference type="Proteomes" id="UP000682713"/>
    </source>
</evidence>
<dbReference type="PANTHER" id="PTHR48100">
    <property type="entry name" value="BROAD-SPECIFICITY PHOSPHATASE YOR283W-RELATED"/>
    <property type="match status" value="1"/>
</dbReference>
<reference evidence="1 2" key="1">
    <citation type="submission" date="2021-05" db="EMBL/GenBank/DDBJ databases">
        <title>Novel Bacillus species.</title>
        <authorList>
            <person name="Liu G."/>
        </authorList>
    </citation>
    <scope>NUCLEOTIDE SEQUENCE [LARGE SCALE GENOMIC DNA]</scope>
    <source>
        <strain evidence="1 2">FJAT-49732</strain>
    </source>
</reference>
<dbReference type="GO" id="GO:0005737">
    <property type="term" value="C:cytoplasm"/>
    <property type="evidence" value="ECO:0007669"/>
    <property type="project" value="TreeGrafter"/>
</dbReference>
<dbReference type="CDD" id="cd07040">
    <property type="entry name" value="HP"/>
    <property type="match status" value="1"/>
</dbReference>
<dbReference type="Pfam" id="PF00300">
    <property type="entry name" value="His_Phos_1"/>
    <property type="match status" value="1"/>
</dbReference>
<dbReference type="PANTHER" id="PTHR48100:SF1">
    <property type="entry name" value="HISTIDINE PHOSPHATASE FAMILY PROTEIN-RELATED"/>
    <property type="match status" value="1"/>
</dbReference>
<comment type="caution">
    <text evidence="1">The sequence shown here is derived from an EMBL/GenBank/DDBJ whole genome shotgun (WGS) entry which is preliminary data.</text>
</comment>
<dbReference type="InterPro" id="IPR013078">
    <property type="entry name" value="His_Pase_superF_clade-1"/>
</dbReference>
<dbReference type="SUPFAM" id="SSF53254">
    <property type="entry name" value="Phosphoglycerate mutase-like"/>
    <property type="match status" value="1"/>
</dbReference>
<name>A0A942TQ03_9BACI</name>
<gene>
    <name evidence="1" type="ORF">KHA93_14140</name>
</gene>